<feature type="coiled-coil region" evidence="8">
    <location>
        <begin position="772"/>
        <end position="799"/>
    </location>
</feature>
<protein>
    <recommendedName>
        <fullName evidence="3">Spindle assembly checkpoint component MAD1</fullName>
    </recommendedName>
</protein>
<keyword evidence="8" id="KW-0175">Coiled coil</keyword>
<gene>
    <name evidence="10" type="ORF">UTRI_03435_B</name>
</gene>
<comment type="subcellular location">
    <subcellularLocation>
        <location evidence="1">Nucleus</location>
    </subcellularLocation>
</comment>
<evidence type="ECO:0000256" key="9">
    <source>
        <dbReference type="SAM" id="MobiDB-lite"/>
    </source>
</evidence>
<evidence type="ECO:0000256" key="3">
    <source>
        <dbReference type="ARBA" id="ARBA00022019"/>
    </source>
</evidence>
<dbReference type="GO" id="GO:0072686">
    <property type="term" value="C:mitotic spindle"/>
    <property type="evidence" value="ECO:0007669"/>
    <property type="project" value="TreeGrafter"/>
</dbReference>
<comment type="similarity">
    <text evidence="2">Belongs to the MAD1 family.</text>
</comment>
<dbReference type="GO" id="GO:0005635">
    <property type="term" value="C:nuclear envelope"/>
    <property type="evidence" value="ECO:0007669"/>
    <property type="project" value="TreeGrafter"/>
</dbReference>
<evidence type="ECO:0000256" key="5">
    <source>
        <dbReference type="ARBA" id="ARBA00022776"/>
    </source>
</evidence>
<organism evidence="10 11">
    <name type="scientific">Ustilago trichophora</name>
    <dbReference type="NCBI Taxonomy" id="86804"/>
    <lineage>
        <taxon>Eukaryota</taxon>
        <taxon>Fungi</taxon>
        <taxon>Dikarya</taxon>
        <taxon>Basidiomycota</taxon>
        <taxon>Ustilaginomycotina</taxon>
        <taxon>Ustilaginomycetes</taxon>
        <taxon>Ustilaginales</taxon>
        <taxon>Ustilaginaceae</taxon>
        <taxon>Ustilago</taxon>
    </lineage>
</organism>
<dbReference type="EMBL" id="OOIN01000006">
    <property type="protein sequence ID" value="SPO24023.1"/>
    <property type="molecule type" value="Genomic_DNA"/>
</dbReference>
<keyword evidence="7" id="KW-0131">Cell cycle</keyword>
<dbReference type="GO" id="GO:0051315">
    <property type="term" value="P:attachment of mitotic spindle microtubules to kinetochore"/>
    <property type="evidence" value="ECO:0007669"/>
    <property type="project" value="TreeGrafter"/>
</dbReference>
<dbReference type="OrthoDB" id="331602at2759"/>
<dbReference type="Gene3D" id="1.20.5.170">
    <property type="match status" value="1"/>
</dbReference>
<dbReference type="GO" id="GO:0007094">
    <property type="term" value="P:mitotic spindle assembly checkpoint signaling"/>
    <property type="evidence" value="ECO:0007669"/>
    <property type="project" value="InterPro"/>
</dbReference>
<accession>A0A5C3DZZ6</accession>
<dbReference type="InterPro" id="IPR008672">
    <property type="entry name" value="Mad1"/>
</dbReference>
<evidence type="ECO:0000256" key="8">
    <source>
        <dbReference type="SAM" id="Coils"/>
    </source>
</evidence>
<dbReference type="SUPFAM" id="SSF75704">
    <property type="entry name" value="Mitotic arrest deficient-like 1, Mad1"/>
    <property type="match status" value="1"/>
</dbReference>
<dbReference type="Gene3D" id="6.10.250.90">
    <property type="match status" value="1"/>
</dbReference>
<proteinExistence type="inferred from homology"/>
<dbReference type="GO" id="GO:0051301">
    <property type="term" value="P:cell division"/>
    <property type="evidence" value="ECO:0007669"/>
    <property type="project" value="UniProtKB-KW"/>
</dbReference>
<name>A0A5C3DZZ6_9BASI</name>
<evidence type="ECO:0000313" key="11">
    <source>
        <dbReference type="Proteomes" id="UP000324022"/>
    </source>
</evidence>
<dbReference type="Proteomes" id="UP000324022">
    <property type="component" value="Unassembled WGS sequence"/>
</dbReference>
<feature type="region of interest" description="Disordered" evidence="9">
    <location>
        <begin position="293"/>
        <end position="313"/>
    </location>
</feature>
<dbReference type="PANTHER" id="PTHR23168">
    <property type="entry name" value="MITOTIC SPINDLE ASSEMBLY CHECKPOINT PROTEIN MAD1 MITOTIC ARREST DEFICIENT-LIKE PROTEIN 1"/>
    <property type="match status" value="1"/>
</dbReference>
<evidence type="ECO:0000256" key="6">
    <source>
        <dbReference type="ARBA" id="ARBA00023242"/>
    </source>
</evidence>
<dbReference type="AlphaFoldDB" id="A0A5C3DZZ6"/>
<keyword evidence="5" id="KW-0498">Mitosis</keyword>
<reference evidence="10 11" key="1">
    <citation type="submission" date="2018-03" db="EMBL/GenBank/DDBJ databases">
        <authorList>
            <person name="Guldener U."/>
        </authorList>
    </citation>
    <scope>NUCLEOTIDE SEQUENCE [LARGE SCALE GENOMIC DNA]</scope>
    <source>
        <strain evidence="10 11">NBRC100155</strain>
    </source>
</reference>
<keyword evidence="11" id="KW-1185">Reference proteome</keyword>
<feature type="region of interest" description="Disordered" evidence="9">
    <location>
        <begin position="1"/>
        <end position="114"/>
    </location>
</feature>
<evidence type="ECO:0000313" key="10">
    <source>
        <dbReference type="EMBL" id="SPO24023.1"/>
    </source>
</evidence>
<feature type="coiled-coil region" evidence="8">
    <location>
        <begin position="415"/>
        <end position="459"/>
    </location>
</feature>
<dbReference type="PANTHER" id="PTHR23168:SF0">
    <property type="entry name" value="MITOTIC SPINDLE ASSEMBLY CHECKPOINT PROTEIN MAD1"/>
    <property type="match status" value="1"/>
</dbReference>
<evidence type="ECO:0000256" key="7">
    <source>
        <dbReference type="ARBA" id="ARBA00023306"/>
    </source>
</evidence>
<keyword evidence="6" id="KW-0539">Nucleus</keyword>
<keyword evidence="4" id="KW-0132">Cell division</keyword>
<sequence length="917" mass="100070">MDARRVSSAGSGIPQMRSGIPRPGGGASSASGGNAESAIPRPSSRIGVASSSSSAVSSAPRASGGPMGAYRSSSAAGRSSTGGSIHPPSTTTNPSTLLRQPPASAAPSTRTYSGLASRISTLSARPLDPNTSTNMLGTTGADDISSASLLLDTSIGIAPHKRTVSAAGLADDSISSMSFSKRPHLRKLSMDGTSPLLLQAELHPASTPRPESPAYEIAVLRTHYDQQLLAESRKYKKLEQDFEAKCKELDRFNRQRVELLDEWDKAQETTRTKEAEWSAKRQSLEDEVVRLRSSNSELTHRNDELASGSSTQLSELRARVTTLESELAKSKAETQAATHRARMAEDELGANKAELEDLQNALEDEQQLRISQVDEARLGGGAEGKKIAEELARQTSHLVKLEAVNAHLTAENGRLTHHASNVELLKEEKRSLEAKLRNLDSMRDQLIRAEAEIAELKESEMGWDAMLKSGIQSEVEMAFAAAANVESSIPNVDAPETLDRSTLPKYLSTLRGTVSGLSTRCTALQSTVEKLRTRNILLEEESKDTDAKDRKVQQELATLSTNLARANKTESRLHDEISRLKTMLQSYEAEEQNLQTNSYSAAHSQRIALLEQELEASKCETSRLSTELESVSKMLAEKESKGEDDSATLTSRLVRLEEEKSVLEAKVAELSNGTTMMGKEIEVLGKENEMLWRRVGRGEFDQEKQRCLVLKKNPVWDELDVRKKTLDALKAENEGLLVRIEELSRHTNFGDVGCQSSSTTTGGQVLVPQSVADNLRTELVALQETIASKEKAMLRLKQVFSAKAAEFRQAIQSLFGYKVKFLENGKVKLTSTFNKTSKGTSLIFESQDGNVGKMKLMGEAISAPGLVNLTGLKEYWLAETGVRQSVPCFLAALNLELYEGCTMAVRRAAFDDDEGED</sequence>
<feature type="compositionally biased region" description="Low complexity" evidence="9">
    <location>
        <begin position="28"/>
        <end position="96"/>
    </location>
</feature>
<feature type="coiled-coil region" evidence="8">
    <location>
        <begin position="570"/>
        <end position="673"/>
    </location>
</feature>
<evidence type="ECO:0000256" key="1">
    <source>
        <dbReference type="ARBA" id="ARBA00004123"/>
    </source>
</evidence>
<evidence type="ECO:0000256" key="4">
    <source>
        <dbReference type="ARBA" id="ARBA00022618"/>
    </source>
</evidence>
<dbReference type="Pfam" id="PF05557">
    <property type="entry name" value="MAD"/>
    <property type="match status" value="1"/>
</dbReference>
<dbReference type="GO" id="GO:0000776">
    <property type="term" value="C:kinetochore"/>
    <property type="evidence" value="ECO:0007669"/>
    <property type="project" value="TreeGrafter"/>
</dbReference>
<dbReference type="Gene3D" id="3.30.457.60">
    <property type="match status" value="1"/>
</dbReference>
<evidence type="ECO:0000256" key="2">
    <source>
        <dbReference type="ARBA" id="ARBA00008029"/>
    </source>
</evidence>